<dbReference type="EMBL" id="CP123527">
    <property type="protein sequence ID" value="WGM08550.1"/>
    <property type="molecule type" value="Genomic_DNA"/>
</dbReference>
<dbReference type="GeneID" id="39751746"/>
<organism evidence="1 3">
    <name type="scientific">Arsenophonus nasoniae</name>
    <name type="common">son-killer infecting Nasonia vitripennis</name>
    <dbReference type="NCBI Taxonomy" id="638"/>
    <lineage>
        <taxon>Bacteria</taxon>
        <taxon>Pseudomonadati</taxon>
        <taxon>Pseudomonadota</taxon>
        <taxon>Gammaproteobacteria</taxon>
        <taxon>Enterobacterales</taxon>
        <taxon>Morganellaceae</taxon>
        <taxon>Arsenophonus</taxon>
    </lineage>
</organism>
<reference evidence="2" key="2">
    <citation type="submission" date="2023-04" db="EMBL/GenBank/DDBJ databases">
        <title>Genome dynamics across the evolutionary transition to endosymbiosis.</title>
        <authorList>
            <person name="Siozios S."/>
            <person name="Nadal-Jimenez P."/>
            <person name="Azagi T."/>
            <person name="Sprong H."/>
            <person name="Frost C.L."/>
            <person name="Parratt S.R."/>
            <person name="Taylor G."/>
            <person name="Brettell L."/>
            <person name="Lew K.C."/>
            <person name="Croft L."/>
            <person name="King K.C."/>
            <person name="Brockhurst M.A."/>
            <person name="Hypsa V."/>
            <person name="Novakova E."/>
            <person name="Darby A.C."/>
            <person name="Hurst G.D.D."/>
        </authorList>
    </citation>
    <scope>NUCLEOTIDE SEQUENCE</scope>
    <source>
        <strain evidence="2">ANv_CAN</strain>
        <plasmid evidence="2">paNv_CAN4</plasmid>
    </source>
</reference>
<sequence>MRLFSNYKEPSVYELLKLKEKLGFNGSQMADLALVSNNSQWRKYTNRQNPRPISPHILFVMAAQLALKEDELNKILAKMRSLGASLSIDDQ</sequence>
<dbReference type="EMBL" id="CP038623">
    <property type="protein sequence ID" value="QBY46835.1"/>
    <property type="molecule type" value="Genomic_DNA"/>
</dbReference>
<gene>
    <name evidence="1" type="ORF">ArsFIN_54460</name>
    <name evidence="2" type="ORF">QE258_24405</name>
</gene>
<evidence type="ECO:0000313" key="1">
    <source>
        <dbReference type="EMBL" id="QBY46835.1"/>
    </source>
</evidence>
<keyword evidence="1" id="KW-0614">Plasmid</keyword>
<accession>A0A4P7L2B8</accession>
<reference evidence="1 3" key="1">
    <citation type="submission" date="2019-03" db="EMBL/GenBank/DDBJ databases">
        <title>Long-read sequencing reveals hyperdense prophage content in a complex bacterial symbiont genome.</title>
        <authorList>
            <person name="Frost C.L."/>
            <person name="Siozios S."/>
            <person name="Nadal-Jimenez P."/>
            <person name="Brockhurst M.A."/>
            <person name="King K.C."/>
            <person name="Darby A.C."/>
            <person name="Hurst G.D.D."/>
        </authorList>
    </citation>
    <scope>NUCLEOTIDE SEQUENCE [LARGE SCALE GENOMIC DNA]</scope>
    <source>
        <strain evidence="1 3">FIN</strain>
        <plasmid evidence="1">pArsFIN11</plasmid>
        <plasmid evidence="3">parsfin11</plasmid>
    </source>
</reference>
<dbReference type="Proteomes" id="UP000295134">
    <property type="component" value="Plasmid pArsFIN11"/>
</dbReference>
<evidence type="ECO:0000313" key="4">
    <source>
        <dbReference type="Proteomes" id="UP001177592"/>
    </source>
</evidence>
<geneLocation type="plasmid" evidence="1">
    <name>pArsFIN11</name>
</geneLocation>
<keyword evidence="4" id="KW-1185">Reference proteome</keyword>
<dbReference type="Proteomes" id="UP001177592">
    <property type="component" value="Plasmid paNv_CAN4"/>
</dbReference>
<dbReference type="RefSeq" id="WP_135679112.1">
    <property type="nucleotide sequence ID" value="NZ_CP038623.1"/>
</dbReference>
<proteinExistence type="predicted"/>
<geneLocation type="plasmid" evidence="2 4">
    <name>paNv_CAN4</name>
</geneLocation>
<evidence type="ECO:0000313" key="2">
    <source>
        <dbReference type="EMBL" id="WGM08550.1"/>
    </source>
</evidence>
<evidence type="ECO:0000313" key="3">
    <source>
        <dbReference type="Proteomes" id="UP000295134"/>
    </source>
</evidence>
<name>A0A4P7L2B8_9GAMM</name>
<geneLocation type="plasmid" evidence="3">
    <name>parsfin11</name>
</geneLocation>
<protein>
    <submittedName>
        <fullName evidence="2">XRE family transcriptional regulator</fullName>
    </submittedName>
</protein>
<dbReference type="KEGG" id="ans:ArsFIN_54460"/>
<dbReference type="AlphaFoldDB" id="A0A4P7L2B8"/>